<dbReference type="GeneID" id="111116518"/>
<keyword evidence="3" id="KW-1185">Reference proteome</keyword>
<accession>A0A8B8C6I3</accession>
<gene>
    <name evidence="4" type="primary">LOC111116518</name>
</gene>
<name>A0A8B8C6I3_CRAVI</name>
<dbReference type="OrthoDB" id="6139880at2759"/>
<dbReference type="PANTHER" id="PTHR16301">
    <property type="entry name" value="IMPACT-RELATED"/>
    <property type="match status" value="1"/>
</dbReference>
<dbReference type="AlphaFoldDB" id="A0A8B8C6I3"/>
<evidence type="ECO:0000313" key="4">
    <source>
        <dbReference type="RefSeq" id="XP_022311220.1"/>
    </source>
</evidence>
<dbReference type="GO" id="GO:0140469">
    <property type="term" value="P:GCN2-mediated signaling"/>
    <property type="evidence" value="ECO:0007669"/>
    <property type="project" value="TreeGrafter"/>
</dbReference>
<feature type="domain" description="Impact N-terminal" evidence="2">
    <location>
        <begin position="13"/>
        <end position="112"/>
    </location>
</feature>
<dbReference type="PANTHER" id="PTHR16301:SF25">
    <property type="entry name" value="PROTEIN IMPACT"/>
    <property type="match status" value="1"/>
</dbReference>
<dbReference type="Pfam" id="PF01205">
    <property type="entry name" value="Impact_N"/>
    <property type="match status" value="1"/>
</dbReference>
<comment type="similarity">
    <text evidence="1">Belongs to the IMPACT family.</text>
</comment>
<dbReference type="GO" id="GO:0005737">
    <property type="term" value="C:cytoplasm"/>
    <property type="evidence" value="ECO:0007669"/>
    <property type="project" value="TreeGrafter"/>
</dbReference>
<dbReference type="KEGG" id="cvn:111116518"/>
<dbReference type="Gene3D" id="3.30.230.30">
    <property type="entry name" value="Impact, N-terminal domain"/>
    <property type="match status" value="1"/>
</dbReference>
<dbReference type="SUPFAM" id="SSF54211">
    <property type="entry name" value="Ribosomal protein S5 domain 2-like"/>
    <property type="match status" value="1"/>
</dbReference>
<evidence type="ECO:0000313" key="3">
    <source>
        <dbReference type="Proteomes" id="UP000694844"/>
    </source>
</evidence>
<dbReference type="InterPro" id="IPR036956">
    <property type="entry name" value="Impact_N_sf"/>
</dbReference>
<dbReference type="InterPro" id="IPR001498">
    <property type="entry name" value="Impact_N"/>
</dbReference>
<organism evidence="3 4">
    <name type="scientific">Crassostrea virginica</name>
    <name type="common">Eastern oyster</name>
    <dbReference type="NCBI Taxonomy" id="6565"/>
    <lineage>
        <taxon>Eukaryota</taxon>
        <taxon>Metazoa</taxon>
        <taxon>Spiralia</taxon>
        <taxon>Lophotrochozoa</taxon>
        <taxon>Mollusca</taxon>
        <taxon>Bivalvia</taxon>
        <taxon>Autobranchia</taxon>
        <taxon>Pteriomorphia</taxon>
        <taxon>Ostreida</taxon>
        <taxon>Ostreoidea</taxon>
        <taxon>Ostreidae</taxon>
        <taxon>Crassostrea</taxon>
    </lineage>
</organism>
<dbReference type="Proteomes" id="UP000694844">
    <property type="component" value="Chromosome 10"/>
</dbReference>
<proteinExistence type="inferred from homology"/>
<reference evidence="4" key="1">
    <citation type="submission" date="2025-08" db="UniProtKB">
        <authorList>
            <consortium name="RefSeq"/>
        </authorList>
    </citation>
    <scope>IDENTIFICATION</scope>
    <source>
        <tissue evidence="4">Whole sample</tissue>
    </source>
</reference>
<protein>
    <submittedName>
        <fullName evidence="4">Protein IMPACT homolog</fullName>
    </submittedName>
</protein>
<dbReference type="GO" id="GO:0006446">
    <property type="term" value="P:regulation of translational initiation"/>
    <property type="evidence" value="ECO:0007669"/>
    <property type="project" value="TreeGrafter"/>
</dbReference>
<dbReference type="InterPro" id="IPR023582">
    <property type="entry name" value="Impact"/>
</dbReference>
<dbReference type="InterPro" id="IPR020568">
    <property type="entry name" value="Ribosomal_Su5_D2-typ_SF"/>
</dbReference>
<sequence length="134" mass="14852">MYITGKSVEDNGNRFIGHATTAISYKQIRKSIVEVMRKEGVPSATHNVYAFRFQGQDGTIHEGSDDDGEYGAGRHLLKSLTDHEINNVLVIVSRWFSGNKLGPRRFTHISEVGLSAAKKLANNGLRKCIVLIPQ</sequence>
<evidence type="ECO:0000259" key="2">
    <source>
        <dbReference type="Pfam" id="PF01205"/>
    </source>
</evidence>
<dbReference type="RefSeq" id="XP_022311220.1">
    <property type="nucleotide sequence ID" value="XM_022455512.1"/>
</dbReference>
<evidence type="ECO:0000256" key="1">
    <source>
        <dbReference type="ARBA" id="ARBA00007665"/>
    </source>
</evidence>